<dbReference type="EMBL" id="JACHIK010000013">
    <property type="protein sequence ID" value="MBB5044033.1"/>
    <property type="molecule type" value="Genomic_DNA"/>
</dbReference>
<gene>
    <name evidence="2" type="ORF">HNQ66_003446</name>
</gene>
<evidence type="ECO:0000313" key="3">
    <source>
        <dbReference type="Proteomes" id="UP000535406"/>
    </source>
</evidence>
<keyword evidence="3" id="KW-1185">Reference proteome</keyword>
<proteinExistence type="predicted"/>
<feature type="region of interest" description="Disordered" evidence="1">
    <location>
        <begin position="163"/>
        <end position="198"/>
    </location>
</feature>
<organism evidence="2 3">
    <name type="scientific">Shinella fusca</name>
    <dbReference type="NCBI Taxonomy" id="544480"/>
    <lineage>
        <taxon>Bacteria</taxon>
        <taxon>Pseudomonadati</taxon>
        <taxon>Pseudomonadota</taxon>
        <taxon>Alphaproteobacteria</taxon>
        <taxon>Hyphomicrobiales</taxon>
        <taxon>Rhizobiaceae</taxon>
        <taxon>Shinella</taxon>
    </lineage>
</organism>
<dbReference type="RefSeq" id="WP_184145392.1">
    <property type="nucleotide sequence ID" value="NZ_JACHIK010000013.1"/>
</dbReference>
<protein>
    <submittedName>
        <fullName evidence="2">Uncharacterized protein</fullName>
    </submittedName>
</protein>
<reference evidence="2 3" key="1">
    <citation type="submission" date="2020-08" db="EMBL/GenBank/DDBJ databases">
        <title>Genomic Encyclopedia of Type Strains, Phase IV (KMG-IV): sequencing the most valuable type-strain genomes for metagenomic binning, comparative biology and taxonomic classification.</title>
        <authorList>
            <person name="Goeker M."/>
        </authorList>
    </citation>
    <scope>NUCLEOTIDE SEQUENCE [LARGE SCALE GENOMIC DNA]</scope>
    <source>
        <strain evidence="2 3">DSM 21319</strain>
    </source>
</reference>
<name>A0A7W7YX87_9HYPH</name>
<feature type="compositionally biased region" description="Basic and acidic residues" evidence="1">
    <location>
        <begin position="182"/>
        <end position="191"/>
    </location>
</feature>
<sequence>MSDELKTIKFQLMLSPSEAAAIDDWGFKNRIRTRAEAIRRLCQIGLQAEDGAKIIREVAETGMMWASKTRKFQNEELGELAPQEDKNAAAPASHQTNLFTTMALTGVIALARDMEDRAKNLRSFDTFEEAIEKGLAKNPDLKAAADLMEDFLTDFWERFPELKQGKEIQSDEDAPISVDGIDPGKIEDVVRKGKKPQP</sequence>
<comment type="caution">
    <text evidence="2">The sequence shown here is derived from an EMBL/GenBank/DDBJ whole genome shotgun (WGS) entry which is preliminary data.</text>
</comment>
<evidence type="ECO:0000313" key="2">
    <source>
        <dbReference type="EMBL" id="MBB5044033.1"/>
    </source>
</evidence>
<accession>A0A7W7YX87</accession>
<dbReference type="Proteomes" id="UP000535406">
    <property type="component" value="Unassembled WGS sequence"/>
</dbReference>
<evidence type="ECO:0000256" key="1">
    <source>
        <dbReference type="SAM" id="MobiDB-lite"/>
    </source>
</evidence>
<dbReference type="AlphaFoldDB" id="A0A7W7YX87"/>